<comment type="subcellular location">
    <subcellularLocation>
        <location evidence="1">Cell envelope</location>
    </subcellularLocation>
</comment>
<dbReference type="GO" id="GO:0030313">
    <property type="term" value="C:cell envelope"/>
    <property type="evidence" value="ECO:0007669"/>
    <property type="project" value="UniProtKB-SubCell"/>
</dbReference>
<organism evidence="3">
    <name type="scientific">marine metagenome</name>
    <dbReference type="NCBI Taxonomy" id="408172"/>
    <lineage>
        <taxon>unclassified sequences</taxon>
        <taxon>metagenomes</taxon>
        <taxon>ecological metagenomes</taxon>
    </lineage>
</organism>
<feature type="domain" description="Heparinase II/III-like C-terminal" evidence="2">
    <location>
        <begin position="311"/>
        <end position="544"/>
    </location>
</feature>
<evidence type="ECO:0000259" key="2">
    <source>
        <dbReference type="Pfam" id="PF07940"/>
    </source>
</evidence>
<name>A0A381RUC4_9ZZZZ</name>
<dbReference type="AlphaFoldDB" id="A0A381RUC4"/>
<accession>A0A381RUC4</accession>
<dbReference type="InterPro" id="IPR008929">
    <property type="entry name" value="Chondroitin_lyas"/>
</dbReference>
<dbReference type="Pfam" id="PF07940">
    <property type="entry name" value="Hepar_II_III_C"/>
    <property type="match status" value="1"/>
</dbReference>
<reference evidence="3" key="1">
    <citation type="submission" date="2018-05" db="EMBL/GenBank/DDBJ databases">
        <authorList>
            <person name="Lanie J.A."/>
            <person name="Ng W.-L."/>
            <person name="Kazmierczak K.M."/>
            <person name="Andrzejewski T.M."/>
            <person name="Davidsen T.M."/>
            <person name="Wayne K.J."/>
            <person name="Tettelin H."/>
            <person name="Glass J.I."/>
            <person name="Rusch D."/>
            <person name="Podicherti R."/>
            <person name="Tsui H.-C.T."/>
            <person name="Winkler M.E."/>
        </authorList>
    </citation>
    <scope>NUCLEOTIDE SEQUENCE</scope>
</reference>
<sequence>MPDLKNVYLYFLSLRKLIFKSIRELFFSTNFYNKLLISAIPSRFFFYPNPYLLSPLLNHKSFLFKISKNDIDNFWNENLKKKEKKNIHSFLWLNLIDRKNETEIIQKIIRDWISKYGNYKKDIWNDNIINKRIIAWISNSEIILNNVQKDFEKIFFQSLIKQINFIKKSLKIVSHETTKISSISAIMLSGLVFKEYFNNYSMGLKELKKIIDIHFDKDGFPKNRNSESLIIFLQYFILIKEWIKNAQEVIPDYLEEIIDKNLICLNSFYNPSKKLPLFNGVTEKNLEEFFKYLNKLNYRFNKNLSFVGQMQIIKNKKITLYFDSGEPPVHYLSKDYQSGPLSFEYFSETDKIITNCGYGRKISKKTQFISKFTSAQSTLCLNNTSVVKFKKNNLINKAYGATINNSFKIFDISRNEDKENITISATHNAYLKKFGYLHKRTIKFCKKDSNITGSDYLLKKNQNEVNVDFSIRFHIYPGINATQTMSRKSILLQIDKKRSWIFFCNNEGAQVEKSLFLGSNKILNNQCIVIYGSTKNQNANIEWELKKSS</sequence>
<dbReference type="EMBL" id="UINC01002247">
    <property type="protein sequence ID" value="SUZ94568.1"/>
    <property type="molecule type" value="Genomic_DNA"/>
</dbReference>
<dbReference type="Gene3D" id="1.50.10.100">
    <property type="entry name" value="Chondroitin AC/alginate lyase"/>
    <property type="match status" value="1"/>
</dbReference>
<gene>
    <name evidence="3" type="ORF">METZ01_LOCUS47422</name>
</gene>
<evidence type="ECO:0000313" key="3">
    <source>
        <dbReference type="EMBL" id="SUZ94568.1"/>
    </source>
</evidence>
<dbReference type="Gene3D" id="2.70.98.70">
    <property type="match status" value="1"/>
</dbReference>
<evidence type="ECO:0000256" key="1">
    <source>
        <dbReference type="ARBA" id="ARBA00004196"/>
    </source>
</evidence>
<proteinExistence type="predicted"/>
<dbReference type="GO" id="GO:0016829">
    <property type="term" value="F:lyase activity"/>
    <property type="evidence" value="ECO:0007669"/>
    <property type="project" value="InterPro"/>
</dbReference>
<protein>
    <recommendedName>
        <fullName evidence="2">Heparinase II/III-like C-terminal domain-containing protein</fullName>
    </recommendedName>
</protein>
<dbReference type="InterPro" id="IPR012480">
    <property type="entry name" value="Hepar_II_III_C"/>
</dbReference>